<feature type="compositionally biased region" description="Polar residues" evidence="1">
    <location>
        <begin position="164"/>
        <end position="175"/>
    </location>
</feature>
<organism evidence="2">
    <name type="scientific">Musca domestica</name>
    <name type="common">House fly</name>
    <dbReference type="NCBI Taxonomy" id="7370"/>
    <lineage>
        <taxon>Eukaryota</taxon>
        <taxon>Metazoa</taxon>
        <taxon>Ecdysozoa</taxon>
        <taxon>Arthropoda</taxon>
        <taxon>Hexapoda</taxon>
        <taxon>Insecta</taxon>
        <taxon>Pterygota</taxon>
        <taxon>Neoptera</taxon>
        <taxon>Endopterygota</taxon>
        <taxon>Diptera</taxon>
        <taxon>Brachycera</taxon>
        <taxon>Muscomorpha</taxon>
        <taxon>Muscoidea</taxon>
        <taxon>Muscidae</taxon>
        <taxon>Musca</taxon>
    </lineage>
</organism>
<protein>
    <submittedName>
        <fullName evidence="2">Uncharacterized protein</fullName>
    </submittedName>
</protein>
<feature type="region of interest" description="Disordered" evidence="1">
    <location>
        <begin position="47"/>
        <end position="227"/>
    </location>
</feature>
<dbReference type="AlphaFoldDB" id="A0A1I8MST1"/>
<dbReference type="VEuPathDB" id="VectorBase:MDOMA2_003361"/>
<dbReference type="VEuPathDB" id="VectorBase:MDOA000436"/>
<feature type="compositionally biased region" description="Polar residues" evidence="1">
    <location>
        <begin position="83"/>
        <end position="109"/>
    </location>
</feature>
<evidence type="ECO:0000256" key="1">
    <source>
        <dbReference type="SAM" id="MobiDB-lite"/>
    </source>
</evidence>
<sequence>MFVLPKSFEHTLRSPIVPATPNNPGSGLNPAFHKGCIGKAHACGTMKSKLNKPIPPPRPDKWPRKNSISSETISESGSDKSTRNSQPISNGGCSTPEDQVTTKKYTTENVLHISKRNNSHTTSPLPSKRNKAAAPQPPSMLNRMASIRSTQRMRLHSEGDKSPECSSSTLATTFERTQKNRSFRLNKSNVSSKTGTPPPPTSSQPSNIRPPWNSAAAGAKSPSPSTTLISNRIFRSSLRRRNDAVPWQTLWERSMQMRGSTASCGLYKNYDEAIKMK</sequence>
<name>A0A1I8MST1_MUSDO</name>
<dbReference type="VEuPathDB" id="VectorBase:MDOA008099"/>
<accession>A0A1I8MST1</accession>
<dbReference type="EnsemblMetazoa" id="MDOA000436-RB">
    <property type="protein sequence ID" value="MDOA000436-PB"/>
    <property type="gene ID" value="MDOA000436"/>
</dbReference>
<reference evidence="2" key="1">
    <citation type="submission" date="2020-05" db="UniProtKB">
        <authorList>
            <consortium name="EnsemblMetazoa"/>
        </authorList>
    </citation>
    <scope>IDENTIFICATION</scope>
    <source>
        <strain evidence="2">Aabys</strain>
    </source>
</reference>
<feature type="compositionally biased region" description="Low complexity" evidence="1">
    <location>
        <begin position="214"/>
        <end position="225"/>
    </location>
</feature>
<evidence type="ECO:0000313" key="2">
    <source>
        <dbReference type="EnsemblMetazoa" id="MDOA000436-PB"/>
    </source>
</evidence>
<feature type="compositionally biased region" description="Low complexity" evidence="1">
    <location>
        <begin position="65"/>
        <end position="76"/>
    </location>
</feature>
<proteinExistence type="predicted"/>
<dbReference type="EnsemblMetazoa" id="MDOA008099-RB">
    <property type="protein sequence ID" value="MDOA008099-PB"/>
    <property type="gene ID" value="MDOA008099"/>
</dbReference>